<accession>A0A067QMX8</accession>
<dbReference type="PROSITE" id="PS50292">
    <property type="entry name" value="PEROXIDASE_3"/>
    <property type="match status" value="1"/>
</dbReference>
<feature type="compositionally biased region" description="Basic and acidic residues" evidence="2">
    <location>
        <begin position="351"/>
        <end position="386"/>
    </location>
</feature>
<feature type="compositionally biased region" description="Polar residues" evidence="2">
    <location>
        <begin position="201"/>
        <end position="220"/>
    </location>
</feature>
<keyword evidence="4" id="KW-1185">Reference proteome</keyword>
<gene>
    <name evidence="3" type="ORF">L798_14820</name>
</gene>
<feature type="region of interest" description="Disordered" evidence="2">
    <location>
        <begin position="131"/>
        <end position="468"/>
    </location>
</feature>
<feature type="region of interest" description="Disordered" evidence="2">
    <location>
        <begin position="490"/>
        <end position="561"/>
    </location>
</feature>
<dbReference type="AlphaFoldDB" id="A0A067QMX8"/>
<organism evidence="3 4">
    <name type="scientific">Zootermopsis nevadensis</name>
    <name type="common">Dampwood termite</name>
    <dbReference type="NCBI Taxonomy" id="136037"/>
    <lineage>
        <taxon>Eukaryota</taxon>
        <taxon>Metazoa</taxon>
        <taxon>Ecdysozoa</taxon>
        <taxon>Arthropoda</taxon>
        <taxon>Hexapoda</taxon>
        <taxon>Insecta</taxon>
        <taxon>Pterygota</taxon>
        <taxon>Neoptera</taxon>
        <taxon>Polyneoptera</taxon>
        <taxon>Dictyoptera</taxon>
        <taxon>Blattodea</taxon>
        <taxon>Blattoidea</taxon>
        <taxon>Termitoidae</taxon>
        <taxon>Termopsidae</taxon>
        <taxon>Zootermopsis</taxon>
    </lineage>
</organism>
<evidence type="ECO:0000313" key="3">
    <source>
        <dbReference type="EMBL" id="KDR10838.1"/>
    </source>
</evidence>
<dbReference type="Pfam" id="PF03098">
    <property type="entry name" value="An_peroxidase"/>
    <property type="match status" value="1"/>
</dbReference>
<feature type="compositionally biased region" description="Polar residues" evidence="2">
    <location>
        <begin position="149"/>
        <end position="159"/>
    </location>
</feature>
<dbReference type="GO" id="GO:0006979">
    <property type="term" value="P:response to oxidative stress"/>
    <property type="evidence" value="ECO:0007669"/>
    <property type="project" value="InterPro"/>
</dbReference>
<feature type="compositionally biased region" description="Basic and acidic residues" evidence="2">
    <location>
        <begin position="394"/>
        <end position="406"/>
    </location>
</feature>
<dbReference type="GO" id="GO:0004601">
    <property type="term" value="F:peroxidase activity"/>
    <property type="evidence" value="ECO:0007669"/>
    <property type="project" value="UniProtKB-KW"/>
</dbReference>
<evidence type="ECO:0000256" key="1">
    <source>
        <dbReference type="ARBA" id="ARBA00022559"/>
    </source>
</evidence>
<dbReference type="InParanoid" id="A0A067QMX8"/>
<dbReference type="eggNOG" id="KOG2408">
    <property type="taxonomic scope" value="Eukaryota"/>
</dbReference>
<dbReference type="InterPro" id="IPR019791">
    <property type="entry name" value="Haem_peroxidase_animal"/>
</dbReference>
<dbReference type="InterPro" id="IPR037120">
    <property type="entry name" value="Haem_peroxidase_sf_animal"/>
</dbReference>
<protein>
    <submittedName>
        <fullName evidence="3">Chorion peroxidase</fullName>
    </submittedName>
</protein>
<dbReference type="InterPro" id="IPR010255">
    <property type="entry name" value="Haem_peroxidase_sf"/>
</dbReference>
<evidence type="ECO:0000313" key="4">
    <source>
        <dbReference type="Proteomes" id="UP000027135"/>
    </source>
</evidence>
<dbReference type="PANTHER" id="PTHR11475:SF109">
    <property type="entry name" value="CHORION PEROXIDASE-LIKE PROTEIN"/>
    <property type="match status" value="1"/>
</dbReference>
<dbReference type="GO" id="GO:0020037">
    <property type="term" value="F:heme binding"/>
    <property type="evidence" value="ECO:0007669"/>
    <property type="project" value="InterPro"/>
</dbReference>
<feature type="compositionally biased region" description="Basic and acidic residues" evidence="2">
    <location>
        <begin position="273"/>
        <end position="300"/>
    </location>
</feature>
<dbReference type="OMA" id="KPHYEHT"/>
<keyword evidence="1 3" id="KW-0575">Peroxidase</keyword>
<feature type="compositionally biased region" description="Basic and acidic residues" evidence="2">
    <location>
        <begin position="490"/>
        <end position="505"/>
    </location>
</feature>
<feature type="region of interest" description="Disordered" evidence="2">
    <location>
        <begin position="611"/>
        <end position="634"/>
    </location>
</feature>
<dbReference type="SUPFAM" id="SSF48113">
    <property type="entry name" value="Heme-dependent peroxidases"/>
    <property type="match status" value="1"/>
</dbReference>
<feature type="compositionally biased region" description="Basic and acidic residues" evidence="2">
    <location>
        <begin position="331"/>
        <end position="342"/>
    </location>
</feature>
<dbReference type="EMBL" id="KK853134">
    <property type="protein sequence ID" value="KDR10838.1"/>
    <property type="molecule type" value="Genomic_DNA"/>
</dbReference>
<feature type="compositionally biased region" description="Polar residues" evidence="2">
    <location>
        <begin position="521"/>
        <end position="532"/>
    </location>
</feature>
<dbReference type="Gene3D" id="1.10.640.10">
    <property type="entry name" value="Haem peroxidase domain superfamily, animal type"/>
    <property type="match status" value="1"/>
</dbReference>
<dbReference type="PANTHER" id="PTHR11475">
    <property type="entry name" value="OXIDASE/PEROXIDASE"/>
    <property type="match status" value="1"/>
</dbReference>
<reference evidence="3 4" key="1">
    <citation type="journal article" date="2014" name="Nat. Commun.">
        <title>Molecular traces of alternative social organization in a termite genome.</title>
        <authorList>
            <person name="Terrapon N."/>
            <person name="Li C."/>
            <person name="Robertson H.M."/>
            <person name="Ji L."/>
            <person name="Meng X."/>
            <person name="Booth W."/>
            <person name="Chen Z."/>
            <person name="Childers C.P."/>
            <person name="Glastad K.M."/>
            <person name="Gokhale K."/>
            <person name="Gowin J."/>
            <person name="Gronenberg W."/>
            <person name="Hermansen R.A."/>
            <person name="Hu H."/>
            <person name="Hunt B.G."/>
            <person name="Huylmans A.K."/>
            <person name="Khalil S.M."/>
            <person name="Mitchell R.D."/>
            <person name="Munoz-Torres M.C."/>
            <person name="Mustard J.A."/>
            <person name="Pan H."/>
            <person name="Reese J.T."/>
            <person name="Scharf M.E."/>
            <person name="Sun F."/>
            <person name="Vogel H."/>
            <person name="Xiao J."/>
            <person name="Yang W."/>
            <person name="Yang Z."/>
            <person name="Yang Z."/>
            <person name="Zhou J."/>
            <person name="Zhu J."/>
            <person name="Brent C.S."/>
            <person name="Elsik C.G."/>
            <person name="Goodisman M.A."/>
            <person name="Liberles D.A."/>
            <person name="Roe R.M."/>
            <person name="Vargo E.L."/>
            <person name="Vilcinskas A."/>
            <person name="Wang J."/>
            <person name="Bornberg-Bauer E."/>
            <person name="Korb J."/>
            <person name="Zhang G."/>
            <person name="Liebig J."/>
        </authorList>
    </citation>
    <scope>NUCLEOTIDE SEQUENCE [LARGE SCALE GENOMIC DNA]</scope>
    <source>
        <tissue evidence="3">Whole organism</tissue>
    </source>
</reference>
<name>A0A067QMX8_ZOONE</name>
<keyword evidence="1 3" id="KW-0560">Oxidoreductase</keyword>
<dbReference type="Proteomes" id="UP000027135">
    <property type="component" value="Unassembled WGS sequence"/>
</dbReference>
<feature type="compositionally biased region" description="Basic and acidic residues" evidence="2">
    <location>
        <begin position="131"/>
        <end position="145"/>
    </location>
</feature>
<proteinExistence type="predicted"/>
<feature type="compositionally biased region" description="Basic and acidic residues" evidence="2">
    <location>
        <begin position="414"/>
        <end position="426"/>
    </location>
</feature>
<feature type="compositionally biased region" description="Low complexity" evidence="2">
    <location>
        <begin position="160"/>
        <end position="171"/>
    </location>
</feature>
<evidence type="ECO:0000256" key="2">
    <source>
        <dbReference type="SAM" id="MobiDB-lite"/>
    </source>
</evidence>
<sequence>MSEETQRKLKRIYRDVDDIDLFPGAMAERPVSGGLVGSTFACILAQQFSNLRKGDRFWYENGGFESSFTLAQLQQIRRVTLARMLCDNLDGIDTLQPFVFLTADNDRNYRVPCDSEYILHLDLKPWTEHRKQEQYHHEKPTDHQHLSSHHTPSYPSYQKPTPSYHHTTTPSYEEHQPSYLIDIELQPPPKPHEENKPTYLIDTNFQGKPTKPQNLYTSSMHPKPDEHKPTYLIDESFQQTERPTSKRPSGYKPSNSAHLAMEHKQPDYNNHNQGHDHGAELPSKLETRPPGDYHHHHQEEYSQSETEPTGGHNHLSIFEHYGGHNPHKPHKEYPSNHYEPVHHKPHYEQQTTDKPHSEYPHHKPHDEYPSYSKPHYEHTTHSKPYDEYPSYSKPHYEHTTHSKPYDEYPSYSKPHYEHTTHSKPYDEYPSYSKPHYEHTTQSTPHYEFPNSKPHYGHTSQSKPYNEHTSHYKPQYVYTFNIPHTTISSKPHYEHTSFTKPSDNKDIPSTLDYNKYKPHPSKPSSHQDGSYSVVTRPPYKEQHYSGTYSSAGRPSYEKPSSGYHHTSYSYIEVFNEPTYYYLEDSKVVGNAHRSPEKATLDPGLLDFKSSMMQTNSSSMEQEPRTSLGDSDIVPPDDVNSYAGLTTFTGDTTSENNETVNFVTIKGNIVSINATPDEKRKIMVFSSRINITEDANVNNNVPNTSILHSEKQVTTMENINAIVTENITKSDNTTTIMNARNTTELNNTEFGNTMDNITNSSKINITNLENNNNFIITAIAKQNKTDSTKTTNNSTNSSIGIEHSITENNIHLDNININLGTQPNNTRNNNTANENVESITEQTKTAYDSTIFHIDKIDTNVTNVNNIINTNTDIQMNTGEQTTTVTKITQQDMNINTNTETSQETVLKTDMTIHELTPNTTYAESYTAYAIITENENEWIFTKEEDDGSFIIPEMPSITSDPMALKELPRPMKFENEETGRGLV</sequence>